<dbReference type="AlphaFoldDB" id="A0A369B8U7"/>
<keyword evidence="4" id="KW-0378">Hydrolase</keyword>
<dbReference type="InterPro" id="IPR004610">
    <property type="entry name" value="RecJ"/>
</dbReference>
<dbReference type="Pfam" id="PF17768">
    <property type="entry name" value="RecJ_OB"/>
    <property type="match status" value="1"/>
</dbReference>
<dbReference type="Gene3D" id="3.10.310.30">
    <property type="match status" value="1"/>
</dbReference>
<dbReference type="GO" id="GO:0003676">
    <property type="term" value="F:nucleic acid binding"/>
    <property type="evidence" value="ECO:0007669"/>
    <property type="project" value="InterPro"/>
</dbReference>
<dbReference type="Proteomes" id="UP000253034">
    <property type="component" value="Unassembled WGS sequence"/>
</dbReference>
<dbReference type="PANTHER" id="PTHR30255">
    <property type="entry name" value="SINGLE-STRANDED-DNA-SPECIFIC EXONUCLEASE RECJ"/>
    <property type="match status" value="1"/>
</dbReference>
<keyword evidence="3" id="KW-0540">Nuclease</keyword>
<comment type="similarity">
    <text evidence="1">Belongs to the RecJ family.</text>
</comment>
<dbReference type="GO" id="GO:0006281">
    <property type="term" value="P:DNA repair"/>
    <property type="evidence" value="ECO:0007669"/>
    <property type="project" value="InterPro"/>
</dbReference>
<evidence type="ECO:0000256" key="3">
    <source>
        <dbReference type="ARBA" id="ARBA00022722"/>
    </source>
</evidence>
<sequence>MPQDTLHHGDASHHLDRRSHLDKIHPLDKLWLCRSVCDEDIDRVAEEAGISRLLATILLGRGMSDPEGIKEFMDPRMDGLNDPFLFNGMDRATERIIKAVKANERIVIYGDYDVDGITSTALLYGFLSELGSNVEYYIPDRIEDGYGLSINALHRIRLAGSCLIITVDCGITAVDEVKYINENGMEIIITDHHECKEILPEAFEIISSGIPGSRYPFKELAGVGVAYKLACAIAAKMGLDTDCSNFLDLTALGTVADVVSLTGENRIIVKNGIDIIQSTRRPGLRALLDNCGLQGKPVTSWVISFVLAPRINAAGRVGKASRAVRLFTTADAQEALSIVLQLNEENRLRQETETGILRQAIEIVEREIDLKTEKVIVICGKGWHHGVIGIVASRITDRYYRPCILISCEEDGAAKGSGRSVQGFDLFRALGSCGHLLEKYGGHEMAAGLSLRAENIPAVRREINIYADEVMEERDLIPKITIDAVIKREDISLARVRELEKLAPFGAGNPSPVFEYDALTVAEARAVGESKHLKLKLEDGGSFIDAIGFNMGNLLEGVNNGSRVDVACSLDVNSWNSEERVQMNIKGIKQCSRIFEEESYFISLDECMRFWSLSEYGGPEAFNFCYRGVEALQDMLQTEKNTVIMVNSLPDAQCLVKFLINNETAIKKNRIICYTSVDCNNFTSNSNFILVNPDPRRLELSWFDNAAIYGSWIDEGYLRAVIEKGGEDKLRLVKSGETPEFNIEQIVPEREELAAVYQYLKAGASEGKAVGSFSRLAEKVAYCYNININYFKIKRCVEIFEELKLIKKDMRKDGGVAFTVIYSGKDKKRLEDSKLYRMLQSLKMRWQQV</sequence>
<evidence type="ECO:0000256" key="5">
    <source>
        <dbReference type="ARBA" id="ARBA00022839"/>
    </source>
</evidence>
<evidence type="ECO:0000259" key="8">
    <source>
        <dbReference type="Pfam" id="PF17768"/>
    </source>
</evidence>
<dbReference type="SUPFAM" id="SSF64182">
    <property type="entry name" value="DHH phosphoesterases"/>
    <property type="match status" value="1"/>
</dbReference>
<evidence type="ECO:0000256" key="1">
    <source>
        <dbReference type="ARBA" id="ARBA00005915"/>
    </source>
</evidence>
<proteinExistence type="inferred from homology"/>
<dbReference type="GO" id="GO:0006310">
    <property type="term" value="P:DNA recombination"/>
    <property type="evidence" value="ECO:0007669"/>
    <property type="project" value="InterPro"/>
</dbReference>
<dbReference type="InterPro" id="IPR038763">
    <property type="entry name" value="DHH_sf"/>
</dbReference>
<evidence type="ECO:0000313" key="10">
    <source>
        <dbReference type="Proteomes" id="UP000253034"/>
    </source>
</evidence>
<evidence type="ECO:0000259" key="7">
    <source>
        <dbReference type="Pfam" id="PF02272"/>
    </source>
</evidence>
<keyword evidence="10" id="KW-1185">Reference proteome</keyword>
<dbReference type="InterPro" id="IPR051673">
    <property type="entry name" value="SSDNA_exonuclease_RecJ"/>
</dbReference>
<evidence type="ECO:0000256" key="2">
    <source>
        <dbReference type="ARBA" id="ARBA00019841"/>
    </source>
</evidence>
<reference evidence="9 10" key="1">
    <citation type="submission" date="2018-07" db="EMBL/GenBank/DDBJ databases">
        <title>Genomic Encyclopedia of Type Strains, Phase IV (KMG-IV): sequencing the most valuable type-strain genomes for metagenomic binning, comparative biology and taxonomic classification.</title>
        <authorList>
            <person name="Goeker M."/>
        </authorList>
    </citation>
    <scope>NUCLEOTIDE SEQUENCE [LARGE SCALE GENOMIC DNA]</scope>
    <source>
        <strain evidence="9 10">DSM 27016</strain>
    </source>
</reference>
<feature type="domain" description="DHHA1" evidence="7">
    <location>
        <begin position="374"/>
        <end position="464"/>
    </location>
</feature>
<feature type="domain" description="RecJ OB" evidence="8">
    <location>
        <begin position="482"/>
        <end position="586"/>
    </location>
</feature>
<evidence type="ECO:0000259" key="6">
    <source>
        <dbReference type="Pfam" id="PF01368"/>
    </source>
</evidence>
<evidence type="ECO:0000256" key="4">
    <source>
        <dbReference type="ARBA" id="ARBA00022801"/>
    </source>
</evidence>
<dbReference type="OrthoDB" id="9809852at2"/>
<dbReference type="PANTHER" id="PTHR30255:SF2">
    <property type="entry name" value="SINGLE-STRANDED-DNA-SPECIFIC EXONUCLEASE RECJ"/>
    <property type="match status" value="1"/>
</dbReference>
<keyword evidence="5 9" id="KW-0269">Exonuclease</keyword>
<comment type="caution">
    <text evidence="9">The sequence shown here is derived from an EMBL/GenBank/DDBJ whole genome shotgun (WGS) entry which is preliminary data.</text>
</comment>
<dbReference type="InterPro" id="IPR003156">
    <property type="entry name" value="DHHA1_dom"/>
</dbReference>
<dbReference type="InterPro" id="IPR001667">
    <property type="entry name" value="DDH_dom"/>
</dbReference>
<accession>A0A369B8U7</accession>
<dbReference type="NCBIfam" id="TIGR00644">
    <property type="entry name" value="recJ"/>
    <property type="match status" value="1"/>
</dbReference>
<name>A0A369B8U7_9FIRM</name>
<dbReference type="Gene3D" id="3.90.1640.30">
    <property type="match status" value="1"/>
</dbReference>
<organism evidence="9 10">
    <name type="scientific">Anaerobacterium chartisolvens</name>
    <dbReference type="NCBI Taxonomy" id="1297424"/>
    <lineage>
        <taxon>Bacteria</taxon>
        <taxon>Bacillati</taxon>
        <taxon>Bacillota</taxon>
        <taxon>Clostridia</taxon>
        <taxon>Eubacteriales</taxon>
        <taxon>Oscillospiraceae</taxon>
        <taxon>Anaerobacterium</taxon>
    </lineage>
</organism>
<evidence type="ECO:0000313" key="9">
    <source>
        <dbReference type="EMBL" id="RCX17959.1"/>
    </source>
</evidence>
<dbReference type="EMBL" id="QPJT01000006">
    <property type="protein sequence ID" value="RCX17959.1"/>
    <property type="molecule type" value="Genomic_DNA"/>
</dbReference>
<dbReference type="Pfam" id="PF01368">
    <property type="entry name" value="DHH"/>
    <property type="match status" value="1"/>
</dbReference>
<protein>
    <recommendedName>
        <fullName evidence="2">Single-stranded-DNA-specific exonuclease RecJ</fullName>
    </recommendedName>
</protein>
<dbReference type="RefSeq" id="WP_114297104.1">
    <property type="nucleotide sequence ID" value="NZ_QPJT01000006.1"/>
</dbReference>
<dbReference type="Pfam" id="PF02272">
    <property type="entry name" value="DHHA1"/>
    <property type="match status" value="1"/>
</dbReference>
<feature type="domain" description="DDH" evidence="6">
    <location>
        <begin position="105"/>
        <end position="254"/>
    </location>
</feature>
<dbReference type="InterPro" id="IPR041122">
    <property type="entry name" value="RecJ_OB"/>
</dbReference>
<dbReference type="GO" id="GO:0008409">
    <property type="term" value="F:5'-3' exonuclease activity"/>
    <property type="evidence" value="ECO:0007669"/>
    <property type="project" value="InterPro"/>
</dbReference>
<gene>
    <name evidence="9" type="ORF">DFR58_106127</name>
</gene>